<comment type="pathway">
    <text evidence="2 8">Amino-acid biosynthesis; L-tryptophan biosynthesis; L-tryptophan from chorismate: step 4/5.</text>
</comment>
<sequence length="267" mass="28320">MSDVLARICDDKYGHIARSKAAVPFAQVDAAARATPAPRGFIRALQATVAAGRYGLIAEIKKASPSKGLIRPDFDPPALATAYARGGATCLSVLTDEPYFQGCDDYLRQARAAVDLPIIRKDFMLDPYQVAEARALGADCILLIMAALEDGQAAELEAAARDYGLDVLVEVHDAAEMDRALKLKSPLLGVNNRNLKTLTVDIATTEALAARAPAGKILVSESGLYSKADLDRMAICGARCFLVGESLMRQADVEGATRLLLTGAQAA</sequence>
<dbReference type="RefSeq" id="WP_379729066.1">
    <property type="nucleotide sequence ID" value="NZ_JBHRYJ010000004.1"/>
</dbReference>
<keyword evidence="11" id="KW-1185">Reference proteome</keyword>
<dbReference type="Gene3D" id="3.20.20.70">
    <property type="entry name" value="Aldolase class I"/>
    <property type="match status" value="1"/>
</dbReference>
<dbReference type="InterPro" id="IPR001468">
    <property type="entry name" value="Indole-3-GlycerolPSynthase_CS"/>
</dbReference>
<keyword evidence="7 8" id="KW-0456">Lyase</keyword>
<evidence type="ECO:0000256" key="8">
    <source>
        <dbReference type="HAMAP-Rule" id="MF_00134"/>
    </source>
</evidence>
<dbReference type="InterPro" id="IPR011060">
    <property type="entry name" value="RibuloseP-bd_barrel"/>
</dbReference>
<evidence type="ECO:0000256" key="5">
    <source>
        <dbReference type="ARBA" id="ARBA00022822"/>
    </source>
</evidence>
<dbReference type="InterPro" id="IPR013785">
    <property type="entry name" value="Aldolase_TIM"/>
</dbReference>
<reference evidence="11" key="1">
    <citation type="journal article" date="2019" name="Int. J. Syst. Evol. Microbiol.">
        <title>The Global Catalogue of Microorganisms (GCM) 10K type strain sequencing project: providing services to taxonomists for standard genome sequencing and annotation.</title>
        <authorList>
            <consortium name="The Broad Institute Genomics Platform"/>
            <consortium name="The Broad Institute Genome Sequencing Center for Infectious Disease"/>
            <person name="Wu L."/>
            <person name="Ma J."/>
        </authorList>
    </citation>
    <scope>NUCLEOTIDE SEQUENCE [LARGE SCALE GENOMIC DNA]</scope>
    <source>
        <strain evidence="11">KCTC 42182</strain>
    </source>
</reference>
<dbReference type="PROSITE" id="PS00614">
    <property type="entry name" value="IGPS"/>
    <property type="match status" value="1"/>
</dbReference>
<comment type="caution">
    <text evidence="10">The sequence shown here is derived from an EMBL/GenBank/DDBJ whole genome shotgun (WGS) entry which is preliminary data.</text>
</comment>
<name>A0ABV7VJ30_9PROT</name>
<dbReference type="NCBIfam" id="NF001377">
    <property type="entry name" value="PRK00278.2-4"/>
    <property type="match status" value="1"/>
</dbReference>
<keyword evidence="6 8" id="KW-0057">Aromatic amino acid biosynthesis</keyword>
<keyword evidence="4 8" id="KW-0210">Decarboxylase</keyword>
<evidence type="ECO:0000256" key="7">
    <source>
        <dbReference type="ARBA" id="ARBA00023239"/>
    </source>
</evidence>
<dbReference type="CDD" id="cd00331">
    <property type="entry name" value="IGPS"/>
    <property type="match status" value="1"/>
</dbReference>
<dbReference type="InterPro" id="IPR045186">
    <property type="entry name" value="Indole-3-glycerol_P_synth"/>
</dbReference>
<evidence type="ECO:0000256" key="6">
    <source>
        <dbReference type="ARBA" id="ARBA00023141"/>
    </source>
</evidence>
<dbReference type="PANTHER" id="PTHR22854">
    <property type="entry name" value="TRYPTOPHAN BIOSYNTHESIS PROTEIN"/>
    <property type="match status" value="1"/>
</dbReference>
<evidence type="ECO:0000259" key="9">
    <source>
        <dbReference type="Pfam" id="PF00218"/>
    </source>
</evidence>
<dbReference type="EC" id="4.1.1.48" evidence="8"/>
<keyword evidence="3 8" id="KW-0028">Amino-acid biosynthesis</keyword>
<proteinExistence type="inferred from homology"/>
<evidence type="ECO:0000313" key="11">
    <source>
        <dbReference type="Proteomes" id="UP001595711"/>
    </source>
</evidence>
<dbReference type="NCBIfam" id="NF001370">
    <property type="entry name" value="PRK00278.1-2"/>
    <property type="match status" value="1"/>
</dbReference>
<dbReference type="HAMAP" id="MF_00134_B">
    <property type="entry name" value="IGPS_B"/>
    <property type="match status" value="1"/>
</dbReference>
<gene>
    <name evidence="8 10" type="primary">trpC</name>
    <name evidence="10" type="ORF">ACFOOQ_18340</name>
</gene>
<keyword evidence="5 8" id="KW-0822">Tryptophan biosynthesis</keyword>
<dbReference type="Proteomes" id="UP001595711">
    <property type="component" value="Unassembled WGS sequence"/>
</dbReference>
<comment type="similarity">
    <text evidence="8">Belongs to the TrpC family.</text>
</comment>
<evidence type="ECO:0000256" key="2">
    <source>
        <dbReference type="ARBA" id="ARBA00004696"/>
    </source>
</evidence>
<evidence type="ECO:0000256" key="4">
    <source>
        <dbReference type="ARBA" id="ARBA00022793"/>
    </source>
</evidence>
<feature type="domain" description="Indole-3-glycerol phosphate synthase" evidence="9">
    <location>
        <begin position="5"/>
        <end position="258"/>
    </location>
</feature>
<dbReference type="InterPro" id="IPR013798">
    <property type="entry name" value="Indole-3-glycerol_P_synth_dom"/>
</dbReference>
<accession>A0ABV7VJ30</accession>
<dbReference type="NCBIfam" id="NF001373">
    <property type="entry name" value="PRK00278.1-6"/>
    <property type="match status" value="1"/>
</dbReference>
<protein>
    <recommendedName>
        <fullName evidence="8">Indole-3-glycerol phosphate synthase</fullName>
        <shortName evidence="8">IGPS</shortName>
        <ecNumber evidence="8">4.1.1.48</ecNumber>
    </recommendedName>
</protein>
<dbReference type="PANTHER" id="PTHR22854:SF2">
    <property type="entry name" value="INDOLE-3-GLYCEROL-PHOSPHATE SYNTHASE"/>
    <property type="match status" value="1"/>
</dbReference>
<organism evidence="10 11">
    <name type="scientific">Ferrovibrio xuzhouensis</name>
    <dbReference type="NCBI Taxonomy" id="1576914"/>
    <lineage>
        <taxon>Bacteria</taxon>
        <taxon>Pseudomonadati</taxon>
        <taxon>Pseudomonadota</taxon>
        <taxon>Alphaproteobacteria</taxon>
        <taxon>Rhodospirillales</taxon>
        <taxon>Rhodospirillaceae</taxon>
        <taxon>Ferrovibrio</taxon>
    </lineage>
</organism>
<dbReference type="Pfam" id="PF00218">
    <property type="entry name" value="IGPS"/>
    <property type="match status" value="1"/>
</dbReference>
<evidence type="ECO:0000256" key="3">
    <source>
        <dbReference type="ARBA" id="ARBA00022605"/>
    </source>
</evidence>
<evidence type="ECO:0000313" key="10">
    <source>
        <dbReference type="EMBL" id="MFC3677520.1"/>
    </source>
</evidence>
<comment type="catalytic activity">
    <reaction evidence="1 8">
        <text>1-(2-carboxyphenylamino)-1-deoxy-D-ribulose 5-phosphate + H(+) = (1S,2R)-1-C-(indol-3-yl)glycerol 3-phosphate + CO2 + H2O</text>
        <dbReference type="Rhea" id="RHEA:23476"/>
        <dbReference type="ChEBI" id="CHEBI:15377"/>
        <dbReference type="ChEBI" id="CHEBI:15378"/>
        <dbReference type="ChEBI" id="CHEBI:16526"/>
        <dbReference type="ChEBI" id="CHEBI:58613"/>
        <dbReference type="ChEBI" id="CHEBI:58866"/>
        <dbReference type="EC" id="4.1.1.48"/>
    </reaction>
</comment>
<dbReference type="SUPFAM" id="SSF51366">
    <property type="entry name" value="Ribulose-phoshate binding barrel"/>
    <property type="match status" value="1"/>
</dbReference>
<evidence type="ECO:0000256" key="1">
    <source>
        <dbReference type="ARBA" id="ARBA00001633"/>
    </source>
</evidence>
<dbReference type="GO" id="GO:0004425">
    <property type="term" value="F:indole-3-glycerol-phosphate synthase activity"/>
    <property type="evidence" value="ECO:0007669"/>
    <property type="project" value="UniProtKB-EC"/>
</dbReference>
<dbReference type="EMBL" id="JBHRYJ010000004">
    <property type="protein sequence ID" value="MFC3677520.1"/>
    <property type="molecule type" value="Genomic_DNA"/>
</dbReference>